<evidence type="ECO:0000313" key="7">
    <source>
        <dbReference type="Proteomes" id="UP000770717"/>
    </source>
</evidence>
<keyword evidence="1" id="KW-0479">Metal-binding</keyword>
<evidence type="ECO:0000313" key="6">
    <source>
        <dbReference type="EMBL" id="KAG9473749.1"/>
    </source>
</evidence>
<dbReference type="EMBL" id="WNTK01000013">
    <property type="protein sequence ID" value="KAG9473749.1"/>
    <property type="molecule type" value="Genomic_DNA"/>
</dbReference>
<dbReference type="EMBL" id="WNTK01000013">
    <property type="protein sequence ID" value="KAG9473748.1"/>
    <property type="molecule type" value="Genomic_DNA"/>
</dbReference>
<keyword evidence="7" id="KW-1185">Reference proteome</keyword>
<dbReference type="Pfam" id="PF21056">
    <property type="entry name" value="ZSWIM1-3_RNaseH-like"/>
    <property type="match status" value="1"/>
</dbReference>
<dbReference type="Pfam" id="PF19286">
    <property type="entry name" value="ZSWIM1-3_C"/>
    <property type="match status" value="1"/>
</dbReference>
<comment type="caution">
    <text evidence="6">The sequence shown here is derived from an EMBL/GenBank/DDBJ whole genome shotgun (WGS) entry which is preliminary data.</text>
</comment>
<evidence type="ECO:0000259" key="5">
    <source>
        <dbReference type="PROSITE" id="PS50966"/>
    </source>
</evidence>
<feature type="domain" description="SWIM-type" evidence="5">
    <location>
        <begin position="340"/>
        <end position="382"/>
    </location>
</feature>
<keyword evidence="3" id="KW-0862">Zinc</keyword>
<sequence>MNPEFLQRLLTEDPNSKVVCQLSKNFSIDYLNLQTSMMAEVFNDLPEVLLVIRSHNDERRVLYTFLADGPRIGSPYELTRMVHVSIPTNETPEGLAHMFHIMKELNPSWSSIQVFLVDPEFTEIGAIQEAFPSAEVVLSASQVYTQIKRRIHELSLPDKAENILLSALKSTMCSATQRNLKNMYKILQQFVDPTLFMLMKLDRLLSDRIWALHRWRRWNECSQYFDMVENLSRELNAVFKLSPCLIRSMNGFVSFIFGQTVGKGQPDHRPCSPEELALITRKVATHESVKMETQMEPEAAALMCESLHNICIPAAFGLCQNELEVTQKSLELVALDEDNVNVQILENPSEVSGGKCKTCTCGFYQCTELPCRHILSVLSANEEILQPDMLQAVWQKKNNEPSTVYPVSLDTLEILKGEENKVSEKQVLVESLTSQISSLLAECSDELFQRRYNTLRELADAWIGPYEEVKL</sequence>
<dbReference type="InterPro" id="IPR006564">
    <property type="entry name" value="Znf_PMZ"/>
</dbReference>
<dbReference type="PANTHER" id="PTHR31569">
    <property type="entry name" value="SWIM-TYPE DOMAIN-CONTAINING PROTEIN"/>
    <property type="match status" value="1"/>
</dbReference>
<dbReference type="GO" id="GO:0008270">
    <property type="term" value="F:zinc ion binding"/>
    <property type="evidence" value="ECO:0007669"/>
    <property type="project" value="UniProtKB-KW"/>
</dbReference>
<evidence type="ECO:0000256" key="1">
    <source>
        <dbReference type="ARBA" id="ARBA00022723"/>
    </source>
</evidence>
<dbReference type="Proteomes" id="UP000770717">
    <property type="component" value="Unassembled WGS sequence"/>
</dbReference>
<dbReference type="InterPro" id="IPR048324">
    <property type="entry name" value="ZSWIM1-3_RNaseH-like"/>
</dbReference>
<gene>
    <name evidence="6" type="ORF">GDO78_004186</name>
</gene>
<dbReference type="AlphaFoldDB" id="A0A8J6K3A9"/>
<dbReference type="Pfam" id="PF21600">
    <property type="entry name" value="ZSWIM1-3_helical"/>
    <property type="match status" value="1"/>
</dbReference>
<proteinExistence type="predicted"/>
<dbReference type="InterPro" id="IPR048326">
    <property type="entry name" value="ZSWIM1-3_helical"/>
</dbReference>
<name>A0A8J6K3A9_ELECQ</name>
<protein>
    <recommendedName>
        <fullName evidence="5">SWIM-type domain-containing protein</fullName>
    </recommendedName>
</protein>
<evidence type="ECO:0000256" key="3">
    <source>
        <dbReference type="ARBA" id="ARBA00022833"/>
    </source>
</evidence>
<evidence type="ECO:0000256" key="4">
    <source>
        <dbReference type="PROSITE-ProRule" id="PRU00325"/>
    </source>
</evidence>
<dbReference type="InterPro" id="IPR045563">
    <property type="entry name" value="ZSWIM1/3_C"/>
</dbReference>
<dbReference type="SMART" id="SM00575">
    <property type="entry name" value="ZnF_PMZ"/>
    <property type="match status" value="1"/>
</dbReference>
<dbReference type="PROSITE" id="PS50966">
    <property type="entry name" value="ZF_SWIM"/>
    <property type="match status" value="1"/>
</dbReference>
<organism evidence="6 7">
    <name type="scientific">Eleutherodactylus coqui</name>
    <name type="common">Puerto Rican coqui</name>
    <dbReference type="NCBI Taxonomy" id="57060"/>
    <lineage>
        <taxon>Eukaryota</taxon>
        <taxon>Metazoa</taxon>
        <taxon>Chordata</taxon>
        <taxon>Craniata</taxon>
        <taxon>Vertebrata</taxon>
        <taxon>Euteleostomi</taxon>
        <taxon>Amphibia</taxon>
        <taxon>Batrachia</taxon>
        <taxon>Anura</taxon>
        <taxon>Neobatrachia</taxon>
        <taxon>Hyloidea</taxon>
        <taxon>Eleutherodactylidae</taxon>
        <taxon>Eleutherodactylinae</taxon>
        <taxon>Eleutherodactylus</taxon>
        <taxon>Eleutherodactylus</taxon>
    </lineage>
</organism>
<reference evidence="6" key="1">
    <citation type="thesis" date="2020" institute="ProQuest LLC" country="789 East Eisenhower Parkway, Ann Arbor, MI, USA">
        <title>Comparative Genomics and Chromosome Evolution.</title>
        <authorList>
            <person name="Mudd A.B."/>
        </authorList>
    </citation>
    <scope>NUCLEOTIDE SEQUENCE</scope>
    <source>
        <strain evidence="6">HN-11 Male</strain>
        <tissue evidence="6">Kidney and liver</tissue>
    </source>
</reference>
<accession>A0A8J6K3A9</accession>
<evidence type="ECO:0000256" key="2">
    <source>
        <dbReference type="ARBA" id="ARBA00022771"/>
    </source>
</evidence>
<dbReference type="Pfam" id="PF04434">
    <property type="entry name" value="SWIM"/>
    <property type="match status" value="1"/>
</dbReference>
<dbReference type="InterPro" id="IPR052579">
    <property type="entry name" value="Zinc_finger_SWIM"/>
</dbReference>
<dbReference type="PANTHER" id="PTHR31569:SF0">
    <property type="entry name" value="ZINC FINGER SWIM DOMAIN-CONTAINING PROTEIN 1"/>
    <property type="match status" value="1"/>
</dbReference>
<dbReference type="OrthoDB" id="124789at2759"/>
<keyword evidence="2 4" id="KW-0863">Zinc-finger</keyword>
<dbReference type="InterPro" id="IPR007527">
    <property type="entry name" value="Znf_SWIM"/>
</dbReference>